<feature type="transmembrane region" description="Helical" evidence="6">
    <location>
        <begin position="74"/>
        <end position="95"/>
    </location>
</feature>
<keyword evidence="8" id="KW-1185">Reference proteome</keyword>
<evidence type="ECO:0000313" key="7">
    <source>
        <dbReference type="EMBL" id="MBR0596933.1"/>
    </source>
</evidence>
<feature type="transmembrane region" description="Helical" evidence="6">
    <location>
        <begin position="307"/>
        <end position="329"/>
    </location>
</feature>
<evidence type="ECO:0000256" key="3">
    <source>
        <dbReference type="ARBA" id="ARBA00022692"/>
    </source>
</evidence>
<evidence type="ECO:0000313" key="8">
    <source>
        <dbReference type="Proteomes" id="UP000675664"/>
    </source>
</evidence>
<dbReference type="Pfam" id="PF13520">
    <property type="entry name" value="AA_permease_2"/>
    <property type="match status" value="1"/>
</dbReference>
<feature type="transmembrane region" description="Helical" evidence="6">
    <location>
        <begin position="205"/>
        <end position="227"/>
    </location>
</feature>
<keyword evidence="2" id="KW-1003">Cell membrane</keyword>
<keyword evidence="5 6" id="KW-0472">Membrane</keyword>
<evidence type="ECO:0000256" key="2">
    <source>
        <dbReference type="ARBA" id="ARBA00022475"/>
    </source>
</evidence>
<evidence type="ECO:0000256" key="4">
    <source>
        <dbReference type="ARBA" id="ARBA00022989"/>
    </source>
</evidence>
<dbReference type="AlphaFoldDB" id="A0A8J8AZV6"/>
<dbReference type="PIRSF" id="PIRSF006060">
    <property type="entry name" value="AA_transporter"/>
    <property type="match status" value="1"/>
</dbReference>
<feature type="transmembrane region" description="Helical" evidence="6">
    <location>
        <begin position="375"/>
        <end position="393"/>
    </location>
</feature>
<comment type="caution">
    <text evidence="7">The sequence shown here is derived from an EMBL/GenBank/DDBJ whole genome shotgun (WGS) entry which is preliminary data.</text>
</comment>
<feature type="transmembrane region" description="Helical" evidence="6">
    <location>
        <begin position="350"/>
        <end position="369"/>
    </location>
</feature>
<dbReference type="InterPro" id="IPR050367">
    <property type="entry name" value="APC_superfamily"/>
</dbReference>
<dbReference type="InterPro" id="IPR002293">
    <property type="entry name" value="AA/rel_permease1"/>
</dbReference>
<evidence type="ECO:0000256" key="5">
    <source>
        <dbReference type="ARBA" id="ARBA00023136"/>
    </source>
</evidence>
<feature type="transmembrane region" description="Helical" evidence="6">
    <location>
        <begin position="166"/>
        <end position="184"/>
    </location>
</feature>
<feature type="transmembrane region" description="Helical" evidence="6">
    <location>
        <begin position="247"/>
        <end position="272"/>
    </location>
</feature>
<feature type="transmembrane region" description="Helical" evidence="6">
    <location>
        <begin position="40"/>
        <end position="62"/>
    </location>
</feature>
<dbReference type="PANTHER" id="PTHR42770">
    <property type="entry name" value="AMINO ACID TRANSPORTER-RELATED"/>
    <property type="match status" value="1"/>
</dbReference>
<feature type="transmembrane region" description="Helical" evidence="6">
    <location>
        <begin position="413"/>
        <end position="431"/>
    </location>
</feature>
<name>A0A8J8AZV6_9FIRM</name>
<dbReference type="PANTHER" id="PTHR42770:SF7">
    <property type="entry name" value="MEMBRANE PROTEIN"/>
    <property type="match status" value="1"/>
</dbReference>
<dbReference type="GO" id="GO:0022857">
    <property type="term" value="F:transmembrane transporter activity"/>
    <property type="evidence" value="ECO:0007669"/>
    <property type="project" value="InterPro"/>
</dbReference>
<dbReference type="RefSeq" id="WP_227017064.1">
    <property type="nucleotide sequence ID" value="NZ_JAGSND010000002.1"/>
</dbReference>
<dbReference type="EMBL" id="JAGSND010000002">
    <property type="protein sequence ID" value="MBR0596933.1"/>
    <property type="molecule type" value="Genomic_DNA"/>
</dbReference>
<evidence type="ECO:0000256" key="6">
    <source>
        <dbReference type="SAM" id="Phobius"/>
    </source>
</evidence>
<dbReference type="Gene3D" id="1.20.1740.10">
    <property type="entry name" value="Amino acid/polyamine transporter I"/>
    <property type="match status" value="1"/>
</dbReference>
<accession>A0A8J8AZV6</accession>
<comment type="subcellular location">
    <subcellularLocation>
        <location evidence="1">Cell membrane</location>
        <topology evidence="1">Multi-pass membrane protein</topology>
    </subcellularLocation>
</comment>
<dbReference type="Proteomes" id="UP000675664">
    <property type="component" value="Unassembled WGS sequence"/>
</dbReference>
<keyword evidence="3 6" id="KW-0812">Transmembrane</keyword>
<sequence>MAEKKKGLNLLDFFMLGFGSMVGVGWSVAVNGWMGSGGGVIPAVLGYIFVTLFIIPIGFCYAELTCAMPVAGGVVAYSYKAFGTFPSFLGGWFVALAYVIILPWEAIYINDVLALIFPALKAGEPLYTIAGVGIYGQGLIVGILLSCGLIIVNWRGARLAGKVQTTLTWILAVTGLFVIVFAFLKFNPENLQPIYQNVGKGTHTSMFTGIMAMMVVAPFFLGGFDTIPQAAEEGDSGLNVNNLGKVIVMAVLSAGIFYSLILLSTGGAIPWAEFFEYKRPATSLMFLTLYGGAFGTFMYWASLIGALAGLLTTWNGFFIASARLLMGMARARLIPQFFATVHPKYGTPRGANLFLSIACFAGPFIGMGVIDPLTIAGGVGFVIGWFVTSLSAIKLRSSEPDMLRPYRVPGGKASMGIAAVVSGIVILISFVPGLPSFMGSLAITIFIVWTIIGLVFYAATSNFRKAISEEERIKSIFESSKSNKFVETPQ</sequence>
<protein>
    <submittedName>
        <fullName evidence="7">Amino acid permease</fullName>
    </submittedName>
</protein>
<feature type="transmembrane region" description="Helical" evidence="6">
    <location>
        <begin position="12"/>
        <end position="34"/>
    </location>
</feature>
<keyword evidence="4 6" id="KW-1133">Transmembrane helix</keyword>
<evidence type="ECO:0000256" key="1">
    <source>
        <dbReference type="ARBA" id="ARBA00004651"/>
    </source>
</evidence>
<organism evidence="7 8">
    <name type="scientific">Sinanaerobacter chloroacetimidivorans</name>
    <dbReference type="NCBI Taxonomy" id="2818044"/>
    <lineage>
        <taxon>Bacteria</taxon>
        <taxon>Bacillati</taxon>
        <taxon>Bacillota</taxon>
        <taxon>Clostridia</taxon>
        <taxon>Peptostreptococcales</taxon>
        <taxon>Anaerovoracaceae</taxon>
        <taxon>Sinanaerobacter</taxon>
    </lineage>
</organism>
<dbReference type="GO" id="GO:0005886">
    <property type="term" value="C:plasma membrane"/>
    <property type="evidence" value="ECO:0007669"/>
    <property type="project" value="UniProtKB-SubCell"/>
</dbReference>
<feature type="transmembrane region" description="Helical" evidence="6">
    <location>
        <begin position="132"/>
        <end position="154"/>
    </location>
</feature>
<reference evidence="7" key="2">
    <citation type="submission" date="2021-04" db="EMBL/GenBank/DDBJ databases">
        <authorList>
            <person name="Liu J."/>
        </authorList>
    </citation>
    <scope>NUCLEOTIDE SEQUENCE</scope>
    <source>
        <strain evidence="7">BAD-6</strain>
    </source>
</reference>
<feature type="transmembrane region" description="Helical" evidence="6">
    <location>
        <begin position="437"/>
        <end position="459"/>
    </location>
</feature>
<reference evidence="7" key="1">
    <citation type="submission" date="2021-04" db="EMBL/GenBank/DDBJ databases">
        <title>Sinoanaerobacter chloroacetimidivorans sp. nov., an obligate anaerobic bacterium isolated from anaerobic sludge.</title>
        <authorList>
            <person name="Bao Y."/>
        </authorList>
    </citation>
    <scope>NUCLEOTIDE SEQUENCE</scope>
    <source>
        <strain evidence="7">BAD-6</strain>
    </source>
</reference>
<proteinExistence type="predicted"/>
<gene>
    <name evidence="7" type="ORF">KCX82_03495</name>
</gene>